<dbReference type="EMBL" id="JAACXV010013650">
    <property type="protein sequence ID" value="KAF7272932.1"/>
    <property type="molecule type" value="Genomic_DNA"/>
</dbReference>
<dbReference type="AlphaFoldDB" id="A0A834I5A1"/>
<accession>A0A834I5A1</accession>
<gene>
    <name evidence="2" type="ORF">GWI33_014322</name>
</gene>
<reference evidence="2" key="1">
    <citation type="submission" date="2020-08" db="EMBL/GenBank/DDBJ databases">
        <title>Genome sequencing and assembly of the red palm weevil Rhynchophorus ferrugineus.</title>
        <authorList>
            <person name="Dias G.B."/>
            <person name="Bergman C.M."/>
            <person name="Manee M."/>
        </authorList>
    </citation>
    <scope>NUCLEOTIDE SEQUENCE</scope>
    <source>
        <strain evidence="2">AA-2017</strain>
        <tissue evidence="2">Whole larva</tissue>
    </source>
</reference>
<feature type="compositionally biased region" description="Basic and acidic residues" evidence="1">
    <location>
        <begin position="58"/>
        <end position="69"/>
    </location>
</feature>
<evidence type="ECO:0000256" key="1">
    <source>
        <dbReference type="SAM" id="MobiDB-lite"/>
    </source>
</evidence>
<comment type="caution">
    <text evidence="2">The sequence shown here is derived from an EMBL/GenBank/DDBJ whole genome shotgun (WGS) entry which is preliminary data.</text>
</comment>
<keyword evidence="3" id="KW-1185">Reference proteome</keyword>
<sequence>MSPRGITHIFGLKIPVAPSARIRFAIFVVLPTFTDKTKPVLNQPAEEIGPKVPIHLYQGEERRTRTDTRGRKKGTRQRERSEQANEKNKKQNKNTSDESDRSLTTARWRSNSNYERELASVLRNLSEKNSAKQTQTARRLLIRISSVCNGKTVTKTGQYHHKLSNQNNKTTKEKFPTKRRKRITGEPLATLNKPDPFFGHLLFHAQPVPVREERNVIFTGQLPSTKHARRHAPNFHEIEPEGHGGGDRRSFRPPTDRN</sequence>
<feature type="region of interest" description="Disordered" evidence="1">
    <location>
        <begin position="44"/>
        <end position="109"/>
    </location>
</feature>
<evidence type="ECO:0000313" key="2">
    <source>
        <dbReference type="EMBL" id="KAF7272932.1"/>
    </source>
</evidence>
<feature type="compositionally biased region" description="Basic and acidic residues" evidence="1">
    <location>
        <begin position="234"/>
        <end position="258"/>
    </location>
</feature>
<proteinExistence type="predicted"/>
<protein>
    <submittedName>
        <fullName evidence="2">Uncharacterized protein</fullName>
    </submittedName>
</protein>
<feature type="region of interest" description="Disordered" evidence="1">
    <location>
        <begin position="224"/>
        <end position="258"/>
    </location>
</feature>
<dbReference type="Proteomes" id="UP000625711">
    <property type="component" value="Unassembled WGS sequence"/>
</dbReference>
<organism evidence="2 3">
    <name type="scientific">Rhynchophorus ferrugineus</name>
    <name type="common">Red palm weevil</name>
    <name type="synonym">Curculio ferrugineus</name>
    <dbReference type="NCBI Taxonomy" id="354439"/>
    <lineage>
        <taxon>Eukaryota</taxon>
        <taxon>Metazoa</taxon>
        <taxon>Ecdysozoa</taxon>
        <taxon>Arthropoda</taxon>
        <taxon>Hexapoda</taxon>
        <taxon>Insecta</taxon>
        <taxon>Pterygota</taxon>
        <taxon>Neoptera</taxon>
        <taxon>Endopterygota</taxon>
        <taxon>Coleoptera</taxon>
        <taxon>Polyphaga</taxon>
        <taxon>Cucujiformia</taxon>
        <taxon>Curculionidae</taxon>
        <taxon>Dryophthorinae</taxon>
        <taxon>Rhynchophorus</taxon>
    </lineage>
</organism>
<evidence type="ECO:0000313" key="3">
    <source>
        <dbReference type="Proteomes" id="UP000625711"/>
    </source>
</evidence>
<feature type="compositionally biased region" description="Basic and acidic residues" evidence="1">
    <location>
        <begin position="76"/>
        <end position="101"/>
    </location>
</feature>
<name>A0A834I5A1_RHYFE</name>